<feature type="region of interest" description="Disordered" evidence="2">
    <location>
        <begin position="351"/>
        <end position="372"/>
    </location>
</feature>
<name>A0A1X1Y1M7_9MYCO</name>
<dbReference type="InterPro" id="IPR022171">
    <property type="entry name" value="PPE_C"/>
</dbReference>
<dbReference type="Pfam" id="PF12484">
    <property type="entry name" value="PPE-SVP"/>
    <property type="match status" value="1"/>
</dbReference>
<comment type="similarity">
    <text evidence="1">Belongs to the mycobacterial PPE family.</text>
</comment>
<dbReference type="GO" id="GO:0052572">
    <property type="term" value="P:response to host immune response"/>
    <property type="evidence" value="ECO:0007669"/>
    <property type="project" value="TreeGrafter"/>
</dbReference>
<evidence type="ECO:0008006" key="7">
    <source>
        <dbReference type="Google" id="ProtNLM"/>
    </source>
</evidence>
<evidence type="ECO:0000259" key="3">
    <source>
        <dbReference type="Pfam" id="PF00823"/>
    </source>
</evidence>
<dbReference type="FunFam" id="1.20.1260.20:FF:000001">
    <property type="entry name" value="PPE family protein PPE41"/>
    <property type="match status" value="1"/>
</dbReference>
<dbReference type="EMBL" id="LQPE01000093">
    <property type="protein sequence ID" value="ORW05033.1"/>
    <property type="molecule type" value="Genomic_DNA"/>
</dbReference>
<feature type="domain" description="PPE family C-terminal" evidence="4">
    <location>
        <begin position="304"/>
        <end position="392"/>
    </location>
</feature>
<reference evidence="5 6" key="1">
    <citation type="submission" date="2016-01" db="EMBL/GenBank/DDBJ databases">
        <title>The new phylogeny of the genus Mycobacterium.</title>
        <authorList>
            <person name="Tarcisio F."/>
            <person name="Conor M."/>
            <person name="Antonella G."/>
            <person name="Elisabetta G."/>
            <person name="Giulia F.S."/>
            <person name="Sara T."/>
            <person name="Anna F."/>
            <person name="Clotilde B."/>
            <person name="Roberto B."/>
            <person name="Veronica D.S."/>
            <person name="Fabio R."/>
            <person name="Monica P."/>
            <person name="Olivier J."/>
            <person name="Enrico T."/>
            <person name="Nicola S."/>
        </authorList>
    </citation>
    <scope>NUCLEOTIDE SEQUENCE [LARGE SCALE GENOMIC DNA]</scope>
    <source>
        <strain evidence="5 6">DSM 45166</strain>
    </source>
</reference>
<gene>
    <name evidence="5" type="ORF">AWC14_00185</name>
</gene>
<dbReference type="OrthoDB" id="4753866at2"/>
<dbReference type="SUPFAM" id="SSF140459">
    <property type="entry name" value="PE/PPE dimer-like"/>
    <property type="match status" value="1"/>
</dbReference>
<evidence type="ECO:0000256" key="2">
    <source>
        <dbReference type="SAM" id="MobiDB-lite"/>
    </source>
</evidence>
<accession>A0A1X1Y1M7</accession>
<dbReference type="Pfam" id="PF00823">
    <property type="entry name" value="PPE"/>
    <property type="match status" value="1"/>
</dbReference>
<dbReference type="Proteomes" id="UP000193487">
    <property type="component" value="Unassembled WGS sequence"/>
</dbReference>
<evidence type="ECO:0000313" key="5">
    <source>
        <dbReference type="EMBL" id="ORW05033.1"/>
    </source>
</evidence>
<dbReference type="PANTHER" id="PTHR46766:SF1">
    <property type="entry name" value="GLUTAMINE-RICH PROTEIN 2"/>
    <property type="match status" value="1"/>
</dbReference>
<dbReference type="InterPro" id="IPR000030">
    <property type="entry name" value="PPE_dom"/>
</dbReference>
<sequence>MFDFGALPPEVNSARMYAGPGPGPLMAAASAWDALAAQLELYAGSYASVIAGLQGESWSGDASVAMASAAAPYVEWATGTAVKAEQAANQARAAAAAYEAAFAATVPPMAVTANRIQLATLVATNFFGQNTPAIAATEIAYGEMWAQDAAAMYGYAACSSAATTLTPFSPPPQTTNPAGQSGQAAAVAQAVGTSAGHAHTTLPQLMSAVPQQLQTLASGASTNASSSSTSTPILAAFSDFNTLTGPLTPLWQVTYSVFSAGQFGTGYRLAELQLAKNASTAATPAATVGATTPGTGGVRANVCATVSNADRVGKLSVPQSWAAATPPVGSAAPPLRSTGTAFRALPAWAANPPASPQAGTPTTAIGPTSVAGRRTGNKVFRMRDRRFKIPRPPAGG</sequence>
<keyword evidence="6" id="KW-1185">Reference proteome</keyword>
<protein>
    <recommendedName>
        <fullName evidence="7">PPE family protein</fullName>
    </recommendedName>
</protein>
<feature type="compositionally biased region" description="Polar residues" evidence="2">
    <location>
        <begin position="357"/>
        <end position="366"/>
    </location>
</feature>
<evidence type="ECO:0000313" key="6">
    <source>
        <dbReference type="Proteomes" id="UP000193487"/>
    </source>
</evidence>
<proteinExistence type="inferred from homology"/>
<comment type="caution">
    <text evidence="5">The sequence shown here is derived from an EMBL/GenBank/DDBJ whole genome shotgun (WGS) entry which is preliminary data.</text>
</comment>
<evidence type="ECO:0000259" key="4">
    <source>
        <dbReference type="Pfam" id="PF12484"/>
    </source>
</evidence>
<feature type="domain" description="PPE" evidence="3">
    <location>
        <begin position="3"/>
        <end position="164"/>
    </location>
</feature>
<dbReference type="Gene3D" id="1.20.1260.20">
    <property type="entry name" value="PPE superfamily"/>
    <property type="match status" value="1"/>
</dbReference>
<dbReference type="InterPro" id="IPR038332">
    <property type="entry name" value="PPE_sf"/>
</dbReference>
<organism evidence="5 6">
    <name type="scientific">Mycobacterium kyorinense</name>
    <dbReference type="NCBI Taxonomy" id="487514"/>
    <lineage>
        <taxon>Bacteria</taxon>
        <taxon>Bacillati</taxon>
        <taxon>Actinomycetota</taxon>
        <taxon>Actinomycetes</taxon>
        <taxon>Mycobacteriales</taxon>
        <taxon>Mycobacteriaceae</taxon>
        <taxon>Mycobacterium</taxon>
    </lineage>
</organism>
<dbReference type="RefSeq" id="WP_045373659.1">
    <property type="nucleotide sequence ID" value="NZ_BBKA01000007.1"/>
</dbReference>
<dbReference type="AlphaFoldDB" id="A0A1X1Y1M7"/>
<dbReference type="PANTHER" id="PTHR46766">
    <property type="entry name" value="GLUTAMINE-RICH PROTEIN 2"/>
    <property type="match status" value="1"/>
</dbReference>
<evidence type="ECO:0000256" key="1">
    <source>
        <dbReference type="ARBA" id="ARBA00010652"/>
    </source>
</evidence>